<organism evidence="6 7">
    <name type="scientific">Nostocoides japonicum T1-X7</name>
    <dbReference type="NCBI Taxonomy" id="1194083"/>
    <lineage>
        <taxon>Bacteria</taxon>
        <taxon>Bacillati</taxon>
        <taxon>Actinomycetota</taxon>
        <taxon>Actinomycetes</taxon>
        <taxon>Micrococcales</taxon>
        <taxon>Intrasporangiaceae</taxon>
        <taxon>Nostocoides</taxon>
    </lineage>
</organism>
<keyword evidence="4" id="KW-0233">DNA recombination</keyword>
<evidence type="ECO:0000313" key="7">
    <source>
        <dbReference type="Proteomes" id="UP000035721"/>
    </source>
</evidence>
<comment type="function">
    <text evidence="1">Involved in DNA recombination.</text>
</comment>
<dbReference type="RefSeq" id="WP_083454355.1">
    <property type="nucleotide sequence ID" value="NZ_HF570958.1"/>
</dbReference>
<keyword evidence="7" id="KW-1185">Reference proteome</keyword>
<feature type="region of interest" description="Disordered" evidence="5">
    <location>
        <begin position="369"/>
        <end position="428"/>
    </location>
</feature>
<evidence type="ECO:0000256" key="3">
    <source>
        <dbReference type="ARBA" id="ARBA00023054"/>
    </source>
</evidence>
<gene>
    <name evidence="6" type="ORF">BN12_90027</name>
</gene>
<protein>
    <submittedName>
        <fullName evidence="6">DNA recombination protein RmuC-like</fullName>
    </submittedName>
</protein>
<dbReference type="PANTHER" id="PTHR30563">
    <property type="entry name" value="DNA RECOMBINATION PROTEIN RMUC"/>
    <property type="match status" value="1"/>
</dbReference>
<sequence>MTLWITGLVGLIIGALLAYLYAESGRAALRAERDLLRERVVDLEAAVADDAQTAAALAPLREALTRVEQQVGTLERDRVEHFGALRSVLHRVEGETAALGAQTRSLAGSLNASSVRGAWGEVQLRRILELTGMLARCDFEEQVSAVSGHDVRVRPDVVVRLPGDKVLVLDAKAPMTAFLQAQAEDVDGPERAALLREHARALSRHVHDLSAKAYWSAFTTTPEMVVCFVPTEAMLSAALGADPSLHEQALARRVALVGPASLMALLRTVAFTWQQDALAGNARELLALGRELHDRLGTLGGHVSTLGRSLSRSVESYNQLVGALESRVLVSARRMTDLGLVPTRLDAVAPLDSTPRVLTAMELIEAATADDRRPELDDPAHRRPAGRNARDDPAWNAAGGLGRKALGELGRNAGGDDGGPPYPDAETA</sequence>
<evidence type="ECO:0000256" key="1">
    <source>
        <dbReference type="ARBA" id="ARBA00003416"/>
    </source>
</evidence>
<name>A0A077M5P0_9MICO</name>
<evidence type="ECO:0000256" key="5">
    <source>
        <dbReference type="SAM" id="MobiDB-lite"/>
    </source>
</evidence>
<accession>A0A077M5P0</accession>
<evidence type="ECO:0000313" key="6">
    <source>
        <dbReference type="EMBL" id="CCH80372.1"/>
    </source>
</evidence>
<feature type="compositionally biased region" description="Basic and acidic residues" evidence="5">
    <location>
        <begin position="369"/>
        <end position="381"/>
    </location>
</feature>
<comment type="caution">
    <text evidence="6">The sequence shown here is derived from an EMBL/GenBank/DDBJ whole genome shotgun (WGS) entry which is preliminary data.</text>
</comment>
<proteinExistence type="inferred from homology"/>
<evidence type="ECO:0000256" key="4">
    <source>
        <dbReference type="ARBA" id="ARBA00023172"/>
    </source>
</evidence>
<evidence type="ECO:0000256" key="2">
    <source>
        <dbReference type="ARBA" id="ARBA00009840"/>
    </source>
</evidence>
<dbReference type="EMBL" id="CAJB01000425">
    <property type="protein sequence ID" value="CCH80372.1"/>
    <property type="molecule type" value="Genomic_DNA"/>
</dbReference>
<reference evidence="6 7" key="1">
    <citation type="journal article" date="2013" name="ISME J.">
        <title>A metabolic model for members of the genus Tetrasphaera involved in enhanced biological phosphorus removal.</title>
        <authorList>
            <person name="Kristiansen R."/>
            <person name="Nguyen H.T.T."/>
            <person name="Saunders A.M."/>
            <person name="Nielsen J.L."/>
            <person name="Wimmer R."/>
            <person name="Le V.Q."/>
            <person name="McIlroy S.J."/>
            <person name="Petrovski S."/>
            <person name="Seviour R.J."/>
            <person name="Calteau A."/>
            <person name="Nielsen K.L."/>
            <person name="Nielsen P.H."/>
        </authorList>
    </citation>
    <scope>NUCLEOTIDE SEQUENCE [LARGE SCALE GENOMIC DNA]</scope>
    <source>
        <strain evidence="6 7">T1-X7</strain>
    </source>
</reference>
<comment type="similarity">
    <text evidence="2">Belongs to the RmuC family.</text>
</comment>
<dbReference type="Pfam" id="PF02646">
    <property type="entry name" value="RmuC"/>
    <property type="match status" value="1"/>
</dbReference>
<dbReference type="InterPro" id="IPR003798">
    <property type="entry name" value="DNA_recombination_RmuC"/>
</dbReference>
<dbReference type="STRING" id="1194083.BN12_90027"/>
<dbReference type="AlphaFoldDB" id="A0A077M5P0"/>
<dbReference type="PANTHER" id="PTHR30563:SF0">
    <property type="entry name" value="DNA RECOMBINATION PROTEIN RMUC"/>
    <property type="match status" value="1"/>
</dbReference>
<dbReference type="Proteomes" id="UP000035721">
    <property type="component" value="Unassembled WGS sequence"/>
</dbReference>
<keyword evidence="3" id="KW-0175">Coiled coil</keyword>
<dbReference type="GO" id="GO:0006310">
    <property type="term" value="P:DNA recombination"/>
    <property type="evidence" value="ECO:0007669"/>
    <property type="project" value="UniProtKB-KW"/>
</dbReference>